<gene>
    <name evidence="3" type="primary">fumC</name>
    <name evidence="6" type="ORF">EDC52_101120</name>
</gene>
<dbReference type="PROSITE" id="PS00163">
    <property type="entry name" value="FUMARATE_LYASES"/>
    <property type="match status" value="1"/>
</dbReference>
<dbReference type="Pfam" id="PF00206">
    <property type="entry name" value="Lyase_1"/>
    <property type="match status" value="1"/>
</dbReference>
<dbReference type="Gene3D" id="1.10.275.10">
    <property type="entry name" value="Fumarase/aspartase (N-terminal domain)"/>
    <property type="match status" value="1"/>
</dbReference>
<dbReference type="UniPathway" id="UPA00223">
    <property type="reaction ID" value="UER01007"/>
</dbReference>
<dbReference type="GO" id="GO:0006108">
    <property type="term" value="P:malate metabolic process"/>
    <property type="evidence" value="ECO:0007669"/>
    <property type="project" value="TreeGrafter"/>
</dbReference>
<dbReference type="CDD" id="cd01362">
    <property type="entry name" value="Fumarase_classII"/>
    <property type="match status" value="1"/>
</dbReference>
<keyword evidence="2 3" id="KW-0456">Lyase</keyword>
<protein>
    <recommendedName>
        <fullName evidence="3">Fumarate hydratase class II</fullName>
        <shortName evidence="3">Fumarase C</shortName>
        <ecNumber evidence="3">4.2.1.2</ecNumber>
    </recommendedName>
    <alternativeName>
        <fullName evidence="3">Aerobic fumarase</fullName>
    </alternativeName>
    <alternativeName>
        <fullName evidence="3">Iron-independent fumarase</fullName>
    </alternativeName>
</protein>
<dbReference type="InterPro" id="IPR024083">
    <property type="entry name" value="Fumarase/histidase_N"/>
</dbReference>
<evidence type="ECO:0000256" key="3">
    <source>
        <dbReference type="HAMAP-Rule" id="MF_00743"/>
    </source>
</evidence>
<dbReference type="PANTHER" id="PTHR11444:SF1">
    <property type="entry name" value="FUMARATE HYDRATASE, MITOCHONDRIAL"/>
    <property type="match status" value="1"/>
</dbReference>
<dbReference type="GO" id="GO:0005737">
    <property type="term" value="C:cytoplasm"/>
    <property type="evidence" value="ECO:0007669"/>
    <property type="project" value="UniProtKB-SubCell"/>
</dbReference>
<evidence type="ECO:0000259" key="4">
    <source>
        <dbReference type="Pfam" id="PF00206"/>
    </source>
</evidence>
<comment type="subcellular location">
    <subcellularLocation>
        <location evidence="3">Cytoplasm</location>
    </subcellularLocation>
</comment>
<feature type="binding site" evidence="3">
    <location>
        <begin position="324"/>
        <end position="326"/>
    </location>
    <ligand>
        <name>substrate</name>
    </ligand>
</feature>
<dbReference type="RefSeq" id="WP_131863327.1">
    <property type="nucleotide sequence ID" value="NZ_SMCR01000001.1"/>
</dbReference>
<comment type="similarity">
    <text evidence="1 3">Belongs to the class-II fumarase/aspartase family. Fumarase subfamily.</text>
</comment>
<evidence type="ECO:0000313" key="7">
    <source>
        <dbReference type="Proteomes" id="UP000295719"/>
    </source>
</evidence>
<comment type="subunit">
    <text evidence="3">Homotetramer.</text>
</comment>
<feature type="binding site" evidence="3">
    <location>
        <begin position="139"/>
        <end position="141"/>
    </location>
    <ligand>
        <name>substrate</name>
    </ligand>
</feature>
<dbReference type="OrthoDB" id="9802809at2"/>
<dbReference type="NCBIfam" id="NF008909">
    <property type="entry name" value="PRK12273.1"/>
    <property type="match status" value="1"/>
</dbReference>
<dbReference type="PRINTS" id="PR00149">
    <property type="entry name" value="FUMRATELYASE"/>
</dbReference>
<dbReference type="EC" id="4.2.1.2" evidence="3"/>
<dbReference type="InterPro" id="IPR008948">
    <property type="entry name" value="L-Aspartase-like"/>
</dbReference>
<keyword evidence="3" id="KW-0963">Cytoplasm</keyword>
<dbReference type="SUPFAM" id="SSF48557">
    <property type="entry name" value="L-aspartase-like"/>
    <property type="match status" value="1"/>
</dbReference>
<feature type="binding site" evidence="3">
    <location>
        <position position="319"/>
    </location>
    <ligand>
        <name>substrate</name>
    </ligand>
</feature>
<dbReference type="GO" id="GO:0004333">
    <property type="term" value="F:fumarate hydratase activity"/>
    <property type="evidence" value="ECO:0007669"/>
    <property type="project" value="UniProtKB-UniRule"/>
</dbReference>
<feature type="binding site" description="in site B" evidence="3">
    <location>
        <begin position="129"/>
        <end position="132"/>
    </location>
    <ligand>
        <name>substrate</name>
    </ligand>
</feature>
<feature type="binding site" evidence="3">
    <location>
        <position position="187"/>
    </location>
    <ligand>
        <name>substrate</name>
    </ligand>
</feature>
<dbReference type="PANTHER" id="PTHR11444">
    <property type="entry name" value="ASPARTATEAMMONIA/ARGININOSUCCINATE/ADENYLOSUCCINATE LYASE"/>
    <property type="match status" value="1"/>
</dbReference>
<feature type="active site" description="Proton donor/acceptor" evidence="3">
    <location>
        <position position="188"/>
    </location>
</feature>
<keyword evidence="7" id="KW-1185">Reference proteome</keyword>
<feature type="domain" description="Fumarase C C-terminal" evidence="5">
    <location>
        <begin position="408"/>
        <end position="460"/>
    </location>
</feature>
<dbReference type="FunFam" id="1.10.275.10:FF:000001">
    <property type="entry name" value="Fumarate hydratase, mitochondrial"/>
    <property type="match status" value="1"/>
</dbReference>
<evidence type="ECO:0000256" key="1">
    <source>
        <dbReference type="ARBA" id="ARBA00009084"/>
    </source>
</evidence>
<sequence>MSVTRVEKDSMGPIDVPAEHLWGAQTQRSLEHFRISIEKMPPALINALAQTKRAAAAVNQDLGLLPADRAGAIIKAADEVLAGQHPDEFPLAIWQTGSGTQSNMNMNEVLANRASEILGGERGETRLVHPNDDVNKSQSSNDVFPTAMHVAAVIALHEHLVPQIKVLRTTLAEKSAAFRDIVKIGRTHLQDATPLTLGQAISGWVAMLDNSLKHIEDSVPHLSELALGGTAVGTGLNTHPEYAVRVAKALAELTGQPFVTAPNKFEALGTCDALVHAHGALKGLAASMMKIANDVRWLSSGPRCGIGEISIPENEPGSSIMPGKVNPTQCEAVTMLCCQVMGNDAALNIGGASGNFELNVYRPMVIHNFLQSVRLLADGIDSFNHHCAVGIEPNRDRIEQLLNESLMLVTALNTHIGYDKAAEIAKQAHKEGLTLKASALKLGYLTEAEFDQWVRPEDMVGSMKG</sequence>
<dbReference type="GO" id="GO:0006099">
    <property type="term" value="P:tricarboxylic acid cycle"/>
    <property type="evidence" value="ECO:0007669"/>
    <property type="project" value="UniProtKB-UniRule"/>
</dbReference>
<comment type="caution">
    <text evidence="6">The sequence shown here is derived from an EMBL/GenBank/DDBJ whole genome shotgun (WGS) entry which is preliminary data.</text>
</comment>
<keyword evidence="3" id="KW-0816">Tricarboxylic acid cycle</keyword>
<dbReference type="InterPro" id="IPR000362">
    <property type="entry name" value="Fumarate_lyase_fam"/>
</dbReference>
<dbReference type="GO" id="GO:0006106">
    <property type="term" value="P:fumarate metabolic process"/>
    <property type="evidence" value="ECO:0007669"/>
    <property type="project" value="InterPro"/>
</dbReference>
<dbReference type="EMBL" id="SMCR01000001">
    <property type="protein sequence ID" value="TCV99783.1"/>
    <property type="molecule type" value="Genomic_DNA"/>
</dbReference>
<dbReference type="InterPro" id="IPR018951">
    <property type="entry name" value="Fumarase_C_C"/>
</dbReference>
<dbReference type="InterPro" id="IPR022761">
    <property type="entry name" value="Fumarate_lyase_N"/>
</dbReference>
<dbReference type="Gene3D" id="1.20.200.10">
    <property type="entry name" value="Fumarase/aspartase (Central domain)"/>
    <property type="match status" value="1"/>
</dbReference>
<evidence type="ECO:0000259" key="5">
    <source>
        <dbReference type="Pfam" id="PF10415"/>
    </source>
</evidence>
<dbReference type="AlphaFoldDB" id="A0A4R3Z1Y9"/>
<dbReference type="Proteomes" id="UP000295719">
    <property type="component" value="Unassembled WGS sequence"/>
</dbReference>
<comment type="function">
    <text evidence="3">Involved in the TCA cycle. Catalyzes the stereospecific interconversion of fumarate to L-malate.</text>
</comment>
<evidence type="ECO:0000256" key="2">
    <source>
        <dbReference type="ARBA" id="ARBA00023239"/>
    </source>
</evidence>
<feature type="active site" evidence="3">
    <location>
        <position position="318"/>
    </location>
</feature>
<feature type="domain" description="Fumarate lyase N-terminal" evidence="4">
    <location>
        <begin position="12"/>
        <end position="342"/>
    </location>
</feature>
<dbReference type="FunFam" id="1.10.40.30:FF:000002">
    <property type="entry name" value="Fumarate hydratase class II"/>
    <property type="match status" value="1"/>
</dbReference>
<evidence type="ECO:0000313" key="6">
    <source>
        <dbReference type="EMBL" id="TCV99783.1"/>
    </source>
</evidence>
<dbReference type="Gene3D" id="1.10.40.30">
    <property type="entry name" value="Fumarase/aspartase (C-terminal domain)"/>
    <property type="match status" value="1"/>
</dbReference>
<name>A0A4R3Z1Y9_9GAMM</name>
<dbReference type="Pfam" id="PF10415">
    <property type="entry name" value="FumaraseC_C"/>
    <property type="match status" value="1"/>
</dbReference>
<dbReference type="InterPro" id="IPR005677">
    <property type="entry name" value="Fum_hydII"/>
</dbReference>
<dbReference type="FunFam" id="1.20.200.10:FF:000001">
    <property type="entry name" value="Fumarate hydratase, mitochondrial"/>
    <property type="match status" value="1"/>
</dbReference>
<feature type="binding site" evidence="3">
    <location>
        <begin position="98"/>
        <end position="100"/>
    </location>
    <ligand>
        <name>substrate</name>
    </ligand>
</feature>
<comment type="catalytic activity">
    <reaction evidence="3">
        <text>(S)-malate = fumarate + H2O</text>
        <dbReference type="Rhea" id="RHEA:12460"/>
        <dbReference type="ChEBI" id="CHEBI:15377"/>
        <dbReference type="ChEBI" id="CHEBI:15589"/>
        <dbReference type="ChEBI" id="CHEBI:29806"/>
        <dbReference type="EC" id="4.2.1.2"/>
    </reaction>
</comment>
<dbReference type="HAMAP" id="MF_00743">
    <property type="entry name" value="FumaraseC"/>
    <property type="match status" value="1"/>
</dbReference>
<dbReference type="InterPro" id="IPR020557">
    <property type="entry name" value="Fumarate_lyase_CS"/>
</dbReference>
<comment type="pathway">
    <text evidence="3">Carbohydrate metabolism; tricarboxylic acid cycle; (S)-malate from fumarate: step 1/1.</text>
</comment>
<dbReference type="GO" id="GO:0042802">
    <property type="term" value="F:identical protein binding"/>
    <property type="evidence" value="ECO:0007669"/>
    <property type="project" value="UniProtKB-ARBA"/>
</dbReference>
<accession>A0A4R3Z1Y9</accession>
<reference evidence="6 7" key="1">
    <citation type="submission" date="2019-03" db="EMBL/GenBank/DDBJ databases">
        <title>Genomic Encyclopedia of Type Strains, Phase IV (KMG-IV): sequencing the most valuable type-strain genomes for metagenomic binning, comparative biology and taxonomic classification.</title>
        <authorList>
            <person name="Goeker M."/>
        </authorList>
    </citation>
    <scope>NUCLEOTIDE SEQUENCE [LARGE SCALE GENOMIC DNA]</scope>
    <source>
        <strain evidence="6 7">DSM 19580</strain>
    </source>
</reference>
<organism evidence="6 7">
    <name type="scientific">Biostraticola tofi</name>
    <dbReference type="NCBI Taxonomy" id="466109"/>
    <lineage>
        <taxon>Bacteria</taxon>
        <taxon>Pseudomonadati</taxon>
        <taxon>Pseudomonadota</taxon>
        <taxon>Gammaproteobacteria</taxon>
        <taxon>Enterobacterales</taxon>
        <taxon>Bruguierivoracaceae</taxon>
        <taxon>Biostraticola</taxon>
    </lineage>
</organism>
<proteinExistence type="inferred from homology"/>
<dbReference type="NCBIfam" id="TIGR00979">
    <property type="entry name" value="fumC_II"/>
    <property type="match status" value="1"/>
</dbReference>
<feature type="site" description="Important for catalytic activity" evidence="3">
    <location>
        <position position="331"/>
    </location>
</feature>
<comment type="miscellaneous">
    <text evidence="3">There are 2 substrate-binding sites: the catalytic A site, and the non-catalytic B site that may play a role in the transfer of substrate or product between the active site and the solvent. Alternatively, the B site may bind allosteric effectors.</text>
</comment>